<feature type="transmembrane region" description="Helical" evidence="1">
    <location>
        <begin position="31"/>
        <end position="50"/>
    </location>
</feature>
<protein>
    <submittedName>
        <fullName evidence="2">Uncharacterized protein</fullName>
    </submittedName>
</protein>
<proteinExistence type="predicted"/>
<evidence type="ECO:0000313" key="2">
    <source>
        <dbReference type="EMBL" id="VEV96455.1"/>
    </source>
</evidence>
<name>A0A653E1A0_9PSED</name>
<sequence length="56" mass="6480">MTLLSLMGRHLHSNGKEMRVISLDMRAQKRFQLFAASHGFYLCVGVSLIVKTRFWP</sequence>
<dbReference type="AlphaFoldDB" id="A0A653E1A0"/>
<keyword evidence="1" id="KW-0472">Membrane</keyword>
<evidence type="ECO:0000256" key="1">
    <source>
        <dbReference type="SAM" id="Phobius"/>
    </source>
</evidence>
<reference evidence="2" key="1">
    <citation type="submission" date="2019-02" db="EMBL/GenBank/DDBJ databases">
        <authorList>
            <consortium name="Genoscope - CEA"/>
            <person name="William W."/>
        </authorList>
    </citation>
    <scope>NUCLEOTIDE SEQUENCE [LARGE SCALE GENOMIC DNA]</scope>
    <source>
        <strain evidence="2">YSy11</strain>
    </source>
</reference>
<keyword evidence="1" id="KW-1133">Transmembrane helix</keyword>
<accession>A0A653E1A0</accession>
<organism evidence="2">
    <name type="scientific">Pseudomonas marincola</name>
    <dbReference type="NCBI Taxonomy" id="437900"/>
    <lineage>
        <taxon>Bacteria</taxon>
        <taxon>Pseudomonadati</taxon>
        <taxon>Pseudomonadota</taxon>
        <taxon>Gammaproteobacteria</taxon>
        <taxon>Pseudomonadales</taxon>
        <taxon>Pseudomonadaceae</taxon>
        <taxon>Pseudomonas</taxon>
    </lineage>
</organism>
<gene>
    <name evidence="2" type="ORF">PMYSY11_1408</name>
</gene>
<dbReference type="EMBL" id="LR215729">
    <property type="protein sequence ID" value="VEV96455.1"/>
    <property type="molecule type" value="Genomic_DNA"/>
</dbReference>
<keyword evidence="1" id="KW-0812">Transmembrane</keyword>